<evidence type="ECO:0000256" key="2">
    <source>
        <dbReference type="ARBA" id="ARBA00022614"/>
    </source>
</evidence>
<dbReference type="PANTHER" id="PTHR45712">
    <property type="entry name" value="AGAP008170-PA"/>
    <property type="match status" value="1"/>
</dbReference>
<feature type="region of interest" description="Disordered" evidence="4">
    <location>
        <begin position="27"/>
        <end position="58"/>
    </location>
</feature>
<sequence>MASDGAAQTQGQAAAAELAVSRAKAAAAARAEQQKVKQAAAASAPQQSTEPSQAERSRVWAKTGVAVLRDAGLQDLPPTLTEVAGNLHALDCRGNLLASVPHEVASALSKLQRLNLSRNQMQSPGLTALSCLTCLEVLDLNHNRLALLEANNNRIKSVPPAILEGCGRLDLLSLHGNPITLEAFRSTQGFAAYDQRRRAHADKQIDMRIMAPKFDEGADETPWNRWMGAQGQ</sequence>
<dbReference type="InterPro" id="IPR001611">
    <property type="entry name" value="Leu-rich_rpt"/>
</dbReference>
<dbReference type="Proteomes" id="UP001465755">
    <property type="component" value="Unassembled WGS sequence"/>
</dbReference>
<dbReference type="SUPFAM" id="SSF52058">
    <property type="entry name" value="L domain-like"/>
    <property type="match status" value="1"/>
</dbReference>
<dbReference type="InterPro" id="IPR032675">
    <property type="entry name" value="LRR_dom_sf"/>
</dbReference>
<evidence type="ECO:0000256" key="1">
    <source>
        <dbReference type="ARBA" id="ARBA00004430"/>
    </source>
</evidence>
<organism evidence="5 6">
    <name type="scientific">Symbiochloris irregularis</name>
    <dbReference type="NCBI Taxonomy" id="706552"/>
    <lineage>
        <taxon>Eukaryota</taxon>
        <taxon>Viridiplantae</taxon>
        <taxon>Chlorophyta</taxon>
        <taxon>core chlorophytes</taxon>
        <taxon>Trebouxiophyceae</taxon>
        <taxon>Trebouxiales</taxon>
        <taxon>Trebouxiaceae</taxon>
        <taxon>Symbiochloris</taxon>
    </lineage>
</organism>
<evidence type="ECO:0000313" key="6">
    <source>
        <dbReference type="Proteomes" id="UP001465755"/>
    </source>
</evidence>
<gene>
    <name evidence="5" type="ORF">WJX73_008438</name>
</gene>
<reference evidence="5 6" key="1">
    <citation type="journal article" date="2024" name="Nat. Commun.">
        <title>Phylogenomics reveals the evolutionary origins of lichenization in chlorophyte algae.</title>
        <authorList>
            <person name="Puginier C."/>
            <person name="Libourel C."/>
            <person name="Otte J."/>
            <person name="Skaloud P."/>
            <person name="Haon M."/>
            <person name="Grisel S."/>
            <person name="Petersen M."/>
            <person name="Berrin J.G."/>
            <person name="Delaux P.M."/>
            <person name="Dal Grande F."/>
            <person name="Keller J."/>
        </authorList>
    </citation>
    <scope>NUCLEOTIDE SEQUENCE [LARGE SCALE GENOMIC DNA]</scope>
    <source>
        <strain evidence="5 6">SAG 2036</strain>
    </source>
</reference>
<dbReference type="Gene3D" id="3.80.10.10">
    <property type="entry name" value="Ribonuclease Inhibitor"/>
    <property type="match status" value="1"/>
</dbReference>
<name>A0AAW1P9Y8_9CHLO</name>
<accession>A0AAW1P9Y8</accession>
<proteinExistence type="predicted"/>
<feature type="compositionally biased region" description="Low complexity" evidence="4">
    <location>
        <begin position="27"/>
        <end position="52"/>
    </location>
</feature>
<dbReference type="PANTHER" id="PTHR45712:SF22">
    <property type="entry name" value="INSULIN-LIKE GROWTH FACTOR-BINDING PROTEIN COMPLEX ACID LABILE SUBUNIT"/>
    <property type="match status" value="1"/>
</dbReference>
<keyword evidence="6" id="KW-1185">Reference proteome</keyword>
<protein>
    <submittedName>
        <fullName evidence="5">Uncharacterized protein</fullName>
    </submittedName>
</protein>
<evidence type="ECO:0000313" key="5">
    <source>
        <dbReference type="EMBL" id="KAK9805447.1"/>
    </source>
</evidence>
<keyword evidence="2" id="KW-0433">Leucine-rich repeat</keyword>
<keyword evidence="3" id="KW-0677">Repeat</keyword>
<dbReference type="EMBL" id="JALJOQ010000043">
    <property type="protein sequence ID" value="KAK9805447.1"/>
    <property type="molecule type" value="Genomic_DNA"/>
</dbReference>
<dbReference type="GO" id="GO:0005930">
    <property type="term" value="C:axoneme"/>
    <property type="evidence" value="ECO:0007669"/>
    <property type="project" value="UniProtKB-SubCell"/>
</dbReference>
<comment type="caution">
    <text evidence="5">The sequence shown here is derived from an EMBL/GenBank/DDBJ whole genome shotgun (WGS) entry which is preliminary data.</text>
</comment>
<comment type="subcellular location">
    <subcellularLocation>
        <location evidence="1">Cytoplasm</location>
        <location evidence="1">Cytoskeleton</location>
        <location evidence="1">Cilium axoneme</location>
    </subcellularLocation>
</comment>
<dbReference type="InterPro" id="IPR050333">
    <property type="entry name" value="SLRP"/>
</dbReference>
<dbReference type="AlphaFoldDB" id="A0AAW1P9Y8"/>
<dbReference type="Pfam" id="PF13855">
    <property type="entry name" value="LRR_8"/>
    <property type="match status" value="1"/>
</dbReference>
<dbReference type="GO" id="GO:0005615">
    <property type="term" value="C:extracellular space"/>
    <property type="evidence" value="ECO:0007669"/>
    <property type="project" value="TreeGrafter"/>
</dbReference>
<evidence type="ECO:0000256" key="3">
    <source>
        <dbReference type="ARBA" id="ARBA00022737"/>
    </source>
</evidence>
<evidence type="ECO:0000256" key="4">
    <source>
        <dbReference type="SAM" id="MobiDB-lite"/>
    </source>
</evidence>